<name>A0A8H6TQ31_MYCCL</name>
<dbReference type="Gene3D" id="2.60.40.1820">
    <property type="match status" value="1"/>
</dbReference>
<keyword evidence="9" id="KW-1185">Reference proteome</keyword>
<evidence type="ECO:0000313" key="8">
    <source>
        <dbReference type="EMBL" id="KAF7323083.1"/>
    </source>
</evidence>
<keyword evidence="4 6" id="KW-0472">Membrane</keyword>
<evidence type="ECO:0000256" key="5">
    <source>
        <dbReference type="SAM" id="MobiDB-lite"/>
    </source>
</evidence>
<keyword evidence="3 6" id="KW-1133">Transmembrane helix</keyword>
<dbReference type="EMBL" id="JACAZE010000001">
    <property type="protein sequence ID" value="KAF7323083.1"/>
    <property type="molecule type" value="Genomic_DNA"/>
</dbReference>
<proteinExistence type="predicted"/>
<feature type="compositionally biased region" description="Basic and acidic residues" evidence="5">
    <location>
        <begin position="106"/>
        <end position="115"/>
    </location>
</feature>
<dbReference type="OrthoDB" id="20273at2759"/>
<accession>A0A8H6TQ31</accession>
<evidence type="ECO:0000256" key="6">
    <source>
        <dbReference type="SAM" id="Phobius"/>
    </source>
</evidence>
<dbReference type="Pfam" id="PF03168">
    <property type="entry name" value="LEA_2"/>
    <property type="match status" value="1"/>
</dbReference>
<feature type="region of interest" description="Disordered" evidence="5">
    <location>
        <begin position="1"/>
        <end position="131"/>
    </location>
</feature>
<evidence type="ECO:0000256" key="4">
    <source>
        <dbReference type="ARBA" id="ARBA00023136"/>
    </source>
</evidence>
<feature type="compositionally biased region" description="Low complexity" evidence="5">
    <location>
        <begin position="19"/>
        <end position="29"/>
    </location>
</feature>
<dbReference type="GO" id="GO:0016020">
    <property type="term" value="C:membrane"/>
    <property type="evidence" value="ECO:0007669"/>
    <property type="project" value="UniProtKB-SubCell"/>
</dbReference>
<dbReference type="InterPro" id="IPR004864">
    <property type="entry name" value="LEA_2"/>
</dbReference>
<sequence>MAYNDPYNAGAGRYGGQPSGPQYGQYAPQVPQYGQYNDAAEYNPYLGNQPHATYDQGGYQGGYDNYNYAGGYRDEPQQYSDAPVPPPQRQGSQSSQYPAPPPAPKSIDETSRFEDGEFPSTRRGPKTASNMRAYRREFQGNLWTKGGRGSCFCRFFLCVLFSLIFVVLVVLLAFALWLRPPAVDFGNVAPVASSSGSTITTTSNGITINMGVNISVENPNFFAVKFTKISAEILYPLNGNQTDIGSGSASSINIDSKTTTNFTFPFTIDYSTSIDPDDKILFDIATKCGLLGGSKQDLTVAYKIKLGLQFAFIPISPTISNQFQFACPLTEQDLEGLLGGAGINLR</sequence>
<evidence type="ECO:0000256" key="1">
    <source>
        <dbReference type="ARBA" id="ARBA00004167"/>
    </source>
</evidence>
<protein>
    <submittedName>
        <fullName evidence="8">LEA-2 domain-containing protein</fullName>
    </submittedName>
</protein>
<gene>
    <name evidence="8" type="ORF">HMN09_00088400</name>
</gene>
<feature type="domain" description="Late embryogenesis abundant protein LEA-2 subgroup" evidence="7">
    <location>
        <begin position="214"/>
        <end position="311"/>
    </location>
</feature>
<keyword evidence="2 6" id="KW-0812">Transmembrane</keyword>
<evidence type="ECO:0000256" key="2">
    <source>
        <dbReference type="ARBA" id="ARBA00022692"/>
    </source>
</evidence>
<evidence type="ECO:0000313" key="9">
    <source>
        <dbReference type="Proteomes" id="UP000613580"/>
    </source>
</evidence>
<dbReference type="PANTHER" id="PTHR31234">
    <property type="entry name" value="LATE EMBRYOGENESIS ABUNDANT (LEA) HYDROXYPROLINE-RICH GLYCOPROTEIN FAMILY"/>
    <property type="match status" value="1"/>
</dbReference>
<dbReference type="AlphaFoldDB" id="A0A8H6TQ31"/>
<feature type="transmembrane region" description="Helical" evidence="6">
    <location>
        <begin position="155"/>
        <end position="178"/>
    </location>
</feature>
<evidence type="ECO:0000256" key="3">
    <source>
        <dbReference type="ARBA" id="ARBA00022989"/>
    </source>
</evidence>
<comment type="caution">
    <text evidence="8">The sequence shown here is derived from an EMBL/GenBank/DDBJ whole genome shotgun (WGS) entry which is preliminary data.</text>
</comment>
<dbReference type="Proteomes" id="UP000613580">
    <property type="component" value="Unassembled WGS sequence"/>
</dbReference>
<reference evidence="8" key="1">
    <citation type="submission" date="2020-05" db="EMBL/GenBank/DDBJ databases">
        <title>Mycena genomes resolve the evolution of fungal bioluminescence.</title>
        <authorList>
            <person name="Tsai I.J."/>
        </authorList>
    </citation>
    <scope>NUCLEOTIDE SEQUENCE</scope>
    <source>
        <strain evidence="8">110903Hualien_Pintung</strain>
    </source>
</reference>
<dbReference type="InterPro" id="IPR044839">
    <property type="entry name" value="NDR1-like"/>
</dbReference>
<dbReference type="PANTHER" id="PTHR31234:SF2">
    <property type="entry name" value="OS05G0199100 PROTEIN"/>
    <property type="match status" value="1"/>
</dbReference>
<evidence type="ECO:0000259" key="7">
    <source>
        <dbReference type="Pfam" id="PF03168"/>
    </source>
</evidence>
<comment type="subcellular location">
    <subcellularLocation>
        <location evidence="1">Membrane</location>
        <topology evidence="1">Single-pass membrane protein</topology>
    </subcellularLocation>
</comment>
<organism evidence="8 9">
    <name type="scientific">Mycena chlorophos</name>
    <name type="common">Agaric fungus</name>
    <name type="synonym">Agaricus chlorophos</name>
    <dbReference type="NCBI Taxonomy" id="658473"/>
    <lineage>
        <taxon>Eukaryota</taxon>
        <taxon>Fungi</taxon>
        <taxon>Dikarya</taxon>
        <taxon>Basidiomycota</taxon>
        <taxon>Agaricomycotina</taxon>
        <taxon>Agaricomycetes</taxon>
        <taxon>Agaricomycetidae</taxon>
        <taxon>Agaricales</taxon>
        <taxon>Marasmiineae</taxon>
        <taxon>Mycenaceae</taxon>
        <taxon>Mycena</taxon>
    </lineage>
</organism>
<dbReference type="SUPFAM" id="SSF117070">
    <property type="entry name" value="LEA14-like"/>
    <property type="match status" value="1"/>
</dbReference>
<dbReference type="GO" id="GO:0098542">
    <property type="term" value="P:defense response to other organism"/>
    <property type="evidence" value="ECO:0007669"/>
    <property type="project" value="InterPro"/>
</dbReference>
<feature type="compositionally biased region" description="Low complexity" evidence="5">
    <location>
        <begin position="54"/>
        <end position="71"/>
    </location>
</feature>